<accession>F9DX87</accession>
<organism evidence="1 2">
    <name type="scientific">Sporosarcina newyorkensis 2681</name>
    <dbReference type="NCBI Taxonomy" id="1027292"/>
    <lineage>
        <taxon>Bacteria</taxon>
        <taxon>Bacillati</taxon>
        <taxon>Bacillota</taxon>
        <taxon>Bacilli</taxon>
        <taxon>Bacillales</taxon>
        <taxon>Caryophanaceae</taxon>
        <taxon>Sporosarcina</taxon>
    </lineage>
</organism>
<gene>
    <name evidence="1" type="ORF">HMPREF9372_3418</name>
</gene>
<comment type="caution">
    <text evidence="1">The sequence shown here is derived from an EMBL/GenBank/DDBJ whole genome shotgun (WGS) entry which is preliminary data.</text>
</comment>
<dbReference type="HOGENOM" id="CLU_3239838_0_0_9"/>
<name>F9DX87_9BACL</name>
<dbReference type="Proteomes" id="UP000005316">
    <property type="component" value="Unassembled WGS sequence"/>
</dbReference>
<protein>
    <submittedName>
        <fullName evidence="1">Uncharacterized protein</fullName>
    </submittedName>
</protein>
<evidence type="ECO:0000313" key="1">
    <source>
        <dbReference type="EMBL" id="EGQ21135.1"/>
    </source>
</evidence>
<evidence type="ECO:0000313" key="2">
    <source>
        <dbReference type="Proteomes" id="UP000005316"/>
    </source>
</evidence>
<sequence length="43" mass="4848">MFFDLSGFLQTDSRGIPIEDFQNLCYIGMSRIYDQNGVGSVVL</sequence>
<dbReference type="AlphaFoldDB" id="F9DX87"/>
<reference evidence="1 2" key="1">
    <citation type="submission" date="2011-04" db="EMBL/GenBank/DDBJ databases">
        <authorList>
            <person name="Muzny D."/>
            <person name="Qin X."/>
            <person name="Deng J."/>
            <person name="Jiang H."/>
            <person name="Liu Y."/>
            <person name="Qu J."/>
            <person name="Song X.-Z."/>
            <person name="Zhang L."/>
            <person name="Thornton R."/>
            <person name="Coyle M."/>
            <person name="Francisco L."/>
            <person name="Jackson L."/>
            <person name="Javaid M."/>
            <person name="Korchina V."/>
            <person name="Kovar C."/>
            <person name="Mata R."/>
            <person name="Mathew T."/>
            <person name="Ngo R."/>
            <person name="Nguyen L."/>
            <person name="Nguyen N."/>
            <person name="Okwuonu G."/>
            <person name="Ongeri F."/>
            <person name="Pham C."/>
            <person name="Simmons D."/>
            <person name="Wilczek-Boney K."/>
            <person name="Hale W."/>
            <person name="Jakkamsetti A."/>
            <person name="Pham P."/>
            <person name="Ruth R."/>
            <person name="San Lucas F."/>
            <person name="Warren J."/>
            <person name="Zhang J."/>
            <person name="Zhao Z."/>
            <person name="Zhou C."/>
            <person name="Zhu D."/>
            <person name="Lee S."/>
            <person name="Bess C."/>
            <person name="Blankenburg K."/>
            <person name="Forbes L."/>
            <person name="Fu Q."/>
            <person name="Gubbala S."/>
            <person name="Hirani K."/>
            <person name="Jayaseelan J.C."/>
            <person name="Lara F."/>
            <person name="Munidasa M."/>
            <person name="Palculict T."/>
            <person name="Patil S."/>
            <person name="Pu L.-L."/>
            <person name="Saada N."/>
            <person name="Tang L."/>
            <person name="Weissenberger G."/>
            <person name="Zhu Y."/>
            <person name="Hemphill L."/>
            <person name="Shang Y."/>
            <person name="Youmans B."/>
            <person name="Ayvaz T."/>
            <person name="Ross M."/>
            <person name="Santibanez J."/>
            <person name="Aqrawi P."/>
            <person name="Gross S."/>
            <person name="Joshi V."/>
            <person name="Fowler G."/>
            <person name="Nazareth L."/>
            <person name="Reid J."/>
            <person name="Worley K."/>
            <person name="Petrosino J."/>
            <person name="Highlander S."/>
            <person name="Gibbs R."/>
        </authorList>
    </citation>
    <scope>NUCLEOTIDE SEQUENCE [LARGE SCALE GENOMIC DNA]</scope>
    <source>
        <strain evidence="1 2">2681</strain>
    </source>
</reference>
<proteinExistence type="predicted"/>
<dbReference type="EMBL" id="AFPZ01000105">
    <property type="protein sequence ID" value="EGQ21135.1"/>
    <property type="molecule type" value="Genomic_DNA"/>
</dbReference>